<reference evidence="2" key="1">
    <citation type="submission" date="2021-01" db="EMBL/GenBank/DDBJ databases">
        <authorList>
            <person name="Corre E."/>
            <person name="Pelletier E."/>
            <person name="Niang G."/>
            <person name="Scheremetjew M."/>
            <person name="Finn R."/>
            <person name="Kale V."/>
            <person name="Holt S."/>
            <person name="Cochrane G."/>
            <person name="Meng A."/>
            <person name="Brown T."/>
            <person name="Cohen L."/>
        </authorList>
    </citation>
    <scope>NUCLEOTIDE SEQUENCE</scope>
    <source>
        <strain evidence="2">Isolate 1302-5</strain>
    </source>
</reference>
<dbReference type="SUPFAM" id="SSF52540">
    <property type="entry name" value="P-loop containing nucleoside triphosphate hydrolases"/>
    <property type="match status" value="1"/>
</dbReference>
<protein>
    <submittedName>
        <fullName evidence="2">Uncharacterized protein</fullName>
    </submittedName>
</protein>
<evidence type="ECO:0000313" key="2">
    <source>
        <dbReference type="EMBL" id="CAE2232118.1"/>
    </source>
</evidence>
<name>A0A7S4MN18_9STRA</name>
<dbReference type="Pfam" id="PF13671">
    <property type="entry name" value="AAA_33"/>
    <property type="match status" value="1"/>
</dbReference>
<dbReference type="InterPro" id="IPR027417">
    <property type="entry name" value="P-loop_NTPase"/>
</dbReference>
<gene>
    <name evidence="2" type="ORF">OAUR00152_LOCUS12352</name>
</gene>
<sequence>MKCAGDRGKRRTDVDQYNEVSQQPAARGRTHGVNDHESLQRDTFRDRRHLLEEYSPPRHDRGCDDHGNQHQTDWCRRSRSRSPPGSRSRGRYDREHHRSTSREREHRSSSGSSSYSKSYPSRYDNRHRNYGHSSCRDRDVLSRPSATSLEYVGPVSSSAASIHNILERESWEKRMGISDDFDPQKRGYNVSRQKNDYNSTSGRNHCLSREDAKQYKDRENEVGAHSEVSSNNNRTRRKKDIREYRGKEHRSLSSSRSGSRRSTDDRVHHRKDQESRGQCSSGYASLGTPRGAPQLHGHVQARVSRETKGIDPLPPEITYIPPPNGLGLSNSPVIKQCLLLLCGLPCSGKTTFARALVAGKPWKFERVSSAQLCCDKSSRSDNNIAFSNCNRNGYYPHSCDAQTKNKHNADSCVEECQRVLKDGKCPILDMCNTNPEERKPFLDLARKNGDIAVDCIVFSCGVEVCIRRCEGRNQCVLLRSSEDKKRDWMRGKKGDIASDVFWPGEEREAVISMARKFFPPLPTRVNSEEFRTLRNVKDLYASNDAVLEYLNDPY</sequence>
<feature type="compositionally biased region" description="Basic and acidic residues" evidence="1">
    <location>
        <begin position="32"/>
        <end position="76"/>
    </location>
</feature>
<organism evidence="2">
    <name type="scientific">Odontella aurita</name>
    <dbReference type="NCBI Taxonomy" id="265563"/>
    <lineage>
        <taxon>Eukaryota</taxon>
        <taxon>Sar</taxon>
        <taxon>Stramenopiles</taxon>
        <taxon>Ochrophyta</taxon>
        <taxon>Bacillariophyta</taxon>
        <taxon>Mediophyceae</taxon>
        <taxon>Biddulphiophycidae</taxon>
        <taxon>Eupodiscales</taxon>
        <taxon>Odontellaceae</taxon>
        <taxon>Odontella</taxon>
    </lineage>
</organism>
<evidence type="ECO:0000256" key="1">
    <source>
        <dbReference type="SAM" id="MobiDB-lite"/>
    </source>
</evidence>
<dbReference type="Gene3D" id="3.40.50.300">
    <property type="entry name" value="P-loop containing nucleotide triphosphate hydrolases"/>
    <property type="match status" value="1"/>
</dbReference>
<feature type="region of interest" description="Disordered" evidence="1">
    <location>
        <begin position="177"/>
        <end position="294"/>
    </location>
</feature>
<feature type="region of interest" description="Disordered" evidence="1">
    <location>
        <begin position="1"/>
        <end position="141"/>
    </location>
</feature>
<proteinExistence type="predicted"/>
<feature type="compositionally biased region" description="Basic and acidic residues" evidence="1">
    <location>
        <begin position="261"/>
        <end position="275"/>
    </location>
</feature>
<accession>A0A7S4MN18</accession>
<feature type="compositionally biased region" description="Basic and acidic residues" evidence="1">
    <location>
        <begin position="90"/>
        <end position="108"/>
    </location>
</feature>
<feature type="compositionally biased region" description="Basic and acidic residues" evidence="1">
    <location>
        <begin position="1"/>
        <end position="14"/>
    </location>
</feature>
<feature type="compositionally biased region" description="Polar residues" evidence="1">
    <location>
        <begin position="190"/>
        <end position="203"/>
    </location>
</feature>
<dbReference type="AlphaFoldDB" id="A0A7S4MN18"/>
<feature type="compositionally biased region" description="Basic and acidic residues" evidence="1">
    <location>
        <begin position="240"/>
        <end position="251"/>
    </location>
</feature>
<feature type="compositionally biased region" description="Low complexity" evidence="1">
    <location>
        <begin position="109"/>
        <end position="122"/>
    </location>
</feature>
<dbReference type="EMBL" id="HBKQ01018239">
    <property type="protein sequence ID" value="CAE2232118.1"/>
    <property type="molecule type" value="Transcribed_RNA"/>
</dbReference>
<feature type="compositionally biased region" description="Basic and acidic residues" evidence="1">
    <location>
        <begin position="207"/>
        <end position="224"/>
    </location>
</feature>